<dbReference type="EMBL" id="JBBNAE010000004">
    <property type="protein sequence ID" value="KAK9130221.1"/>
    <property type="molecule type" value="Genomic_DNA"/>
</dbReference>
<dbReference type="InterPro" id="IPR015300">
    <property type="entry name" value="DNA-bd_pseudobarrel_sf"/>
</dbReference>
<organism evidence="7 8">
    <name type="scientific">Stephania japonica</name>
    <dbReference type="NCBI Taxonomy" id="461633"/>
    <lineage>
        <taxon>Eukaryota</taxon>
        <taxon>Viridiplantae</taxon>
        <taxon>Streptophyta</taxon>
        <taxon>Embryophyta</taxon>
        <taxon>Tracheophyta</taxon>
        <taxon>Spermatophyta</taxon>
        <taxon>Magnoliopsida</taxon>
        <taxon>Ranunculales</taxon>
        <taxon>Menispermaceae</taxon>
        <taxon>Menispermoideae</taxon>
        <taxon>Cissampelideae</taxon>
        <taxon>Stephania</taxon>
    </lineage>
</organism>
<dbReference type="Proteomes" id="UP001417504">
    <property type="component" value="Unassembled WGS sequence"/>
</dbReference>
<accession>A0AAP0J9X8</accession>
<keyword evidence="4" id="KW-0804">Transcription</keyword>
<keyword evidence="6" id="KW-0175">Coiled coil</keyword>
<keyword evidence="8" id="KW-1185">Reference proteome</keyword>
<proteinExistence type="predicted"/>
<evidence type="ECO:0000256" key="5">
    <source>
        <dbReference type="ARBA" id="ARBA00023242"/>
    </source>
</evidence>
<evidence type="ECO:0000256" key="2">
    <source>
        <dbReference type="ARBA" id="ARBA00023015"/>
    </source>
</evidence>
<comment type="caution">
    <text evidence="7">The sequence shown here is derived from an EMBL/GenBank/DDBJ whole genome shotgun (WGS) entry which is preliminary data.</text>
</comment>
<keyword evidence="3" id="KW-0238">DNA-binding</keyword>
<dbReference type="Gene3D" id="2.40.330.10">
    <property type="entry name" value="DNA-binding pseudobarrel domain"/>
    <property type="match status" value="1"/>
</dbReference>
<keyword evidence="2" id="KW-0805">Transcription regulation</keyword>
<sequence>MTTLRDPQKKNFQDVDLRVECQPRRQVTFGSAIFRFFKENNIQVGDVCVFELDPTAKKKGRIVFDVKVLNGQTRNDSPNVMGTHEKMKYVGGGASYFTPPTSLNLQMEQLKSLEDRLKSLEDDVKEMKVVMRSLCTTLKQEMENLVRTSCETLKEDFTKTIESWEGRFSEHGADIKKAIGQVEMHLSHRNSGMAKHEGLSDDVLTTVGATVKGNGN</sequence>
<evidence type="ECO:0000313" key="7">
    <source>
        <dbReference type="EMBL" id="KAK9130221.1"/>
    </source>
</evidence>
<evidence type="ECO:0000256" key="1">
    <source>
        <dbReference type="ARBA" id="ARBA00004123"/>
    </source>
</evidence>
<evidence type="ECO:0000313" key="8">
    <source>
        <dbReference type="Proteomes" id="UP001417504"/>
    </source>
</evidence>
<evidence type="ECO:0000256" key="3">
    <source>
        <dbReference type="ARBA" id="ARBA00023125"/>
    </source>
</evidence>
<protein>
    <submittedName>
        <fullName evidence="7">Uncharacterized protein</fullName>
    </submittedName>
</protein>
<gene>
    <name evidence="7" type="ORF">Sjap_010708</name>
</gene>
<dbReference type="SUPFAM" id="SSF101936">
    <property type="entry name" value="DNA-binding pseudobarrel domain"/>
    <property type="match status" value="1"/>
</dbReference>
<comment type="subcellular location">
    <subcellularLocation>
        <location evidence="1">Nucleus</location>
    </subcellularLocation>
</comment>
<dbReference type="AlphaFoldDB" id="A0AAP0J9X8"/>
<name>A0AAP0J9X8_9MAGN</name>
<evidence type="ECO:0000256" key="4">
    <source>
        <dbReference type="ARBA" id="ARBA00023163"/>
    </source>
</evidence>
<dbReference type="GO" id="GO:0003677">
    <property type="term" value="F:DNA binding"/>
    <property type="evidence" value="ECO:0007669"/>
    <property type="project" value="UniProtKB-KW"/>
</dbReference>
<dbReference type="GO" id="GO:0005634">
    <property type="term" value="C:nucleus"/>
    <property type="evidence" value="ECO:0007669"/>
    <property type="project" value="UniProtKB-SubCell"/>
</dbReference>
<reference evidence="7 8" key="1">
    <citation type="submission" date="2024-01" db="EMBL/GenBank/DDBJ databases">
        <title>Genome assemblies of Stephania.</title>
        <authorList>
            <person name="Yang L."/>
        </authorList>
    </citation>
    <scope>NUCLEOTIDE SEQUENCE [LARGE SCALE GENOMIC DNA]</scope>
    <source>
        <strain evidence="7">QJT</strain>
        <tissue evidence="7">Leaf</tissue>
    </source>
</reference>
<feature type="coiled-coil region" evidence="6">
    <location>
        <begin position="103"/>
        <end position="130"/>
    </location>
</feature>
<keyword evidence="5" id="KW-0539">Nucleus</keyword>
<evidence type="ECO:0000256" key="6">
    <source>
        <dbReference type="SAM" id="Coils"/>
    </source>
</evidence>